<organism evidence="2">
    <name type="scientific">Physcomitrium patens</name>
    <name type="common">Spreading-leaved earth moss</name>
    <name type="synonym">Physcomitrella patens</name>
    <dbReference type="NCBI Taxonomy" id="3218"/>
    <lineage>
        <taxon>Eukaryota</taxon>
        <taxon>Viridiplantae</taxon>
        <taxon>Streptophyta</taxon>
        <taxon>Embryophyta</taxon>
        <taxon>Bryophyta</taxon>
        <taxon>Bryophytina</taxon>
        <taxon>Bryopsida</taxon>
        <taxon>Funariidae</taxon>
        <taxon>Funariales</taxon>
        <taxon>Funariaceae</taxon>
        <taxon>Physcomitrium</taxon>
    </lineage>
</organism>
<sequence>MMGTRNVLVFAVGLFLVLSFAAASGSKHDDNHELMIGGLDIDYKCRPGNYTTTKDKELTQVALNLEYFEAEYFLWGAYGYGLDKIAPYLVDGGPPPIGAQKANLDAYYTDIYIQMGLQEVGHLRAIKRALGDPPRCAFPRTQLDISKKTWADTMDKAFLQTFGEKLNPPYDPYEDSLKYLISTYTIPYVGLTGYVGANPELKGYNAKKLVAGLLGVESGQDAIIRTEMYRQKNKKVSPYKYTVADFSNAISNLRNNLSHAFVDEGLVVPNELGAEMMVTGNILSADNDSLSYPRTAEQVFETVYGTGDASKPGGFYPKGCQGVIAASYLD</sequence>
<proteinExistence type="predicted"/>
<protein>
    <recommendedName>
        <fullName evidence="5">Desiccation-related protein PCC13-62</fullName>
    </recommendedName>
</protein>
<evidence type="ECO:0008006" key="5">
    <source>
        <dbReference type="Google" id="ProtNLM"/>
    </source>
</evidence>
<reference evidence="2 4" key="2">
    <citation type="journal article" date="2018" name="Plant J.">
        <title>The Physcomitrella patens chromosome-scale assembly reveals moss genome structure and evolution.</title>
        <authorList>
            <person name="Lang D."/>
            <person name="Ullrich K.K."/>
            <person name="Murat F."/>
            <person name="Fuchs J."/>
            <person name="Jenkins J."/>
            <person name="Haas F.B."/>
            <person name="Piednoel M."/>
            <person name="Gundlach H."/>
            <person name="Van Bel M."/>
            <person name="Meyberg R."/>
            <person name="Vives C."/>
            <person name="Morata J."/>
            <person name="Symeonidi A."/>
            <person name="Hiss M."/>
            <person name="Muchero W."/>
            <person name="Kamisugi Y."/>
            <person name="Saleh O."/>
            <person name="Blanc G."/>
            <person name="Decker E.L."/>
            <person name="van Gessel N."/>
            <person name="Grimwood J."/>
            <person name="Hayes R.D."/>
            <person name="Graham S.W."/>
            <person name="Gunter L.E."/>
            <person name="McDaniel S.F."/>
            <person name="Hoernstein S.N.W."/>
            <person name="Larsson A."/>
            <person name="Li F.W."/>
            <person name="Perroud P.F."/>
            <person name="Phillips J."/>
            <person name="Ranjan P."/>
            <person name="Rokshar D.S."/>
            <person name="Rothfels C.J."/>
            <person name="Schneider L."/>
            <person name="Shu S."/>
            <person name="Stevenson D.W."/>
            <person name="Thummler F."/>
            <person name="Tillich M."/>
            <person name="Villarreal Aguilar J.C."/>
            <person name="Widiez T."/>
            <person name="Wong G.K."/>
            <person name="Wymore A."/>
            <person name="Zhang Y."/>
            <person name="Zimmer A.D."/>
            <person name="Quatrano R.S."/>
            <person name="Mayer K.F.X."/>
            <person name="Goodstein D."/>
            <person name="Casacuberta J.M."/>
            <person name="Vandepoele K."/>
            <person name="Reski R."/>
            <person name="Cuming A.C."/>
            <person name="Tuskan G.A."/>
            <person name="Maumus F."/>
            <person name="Salse J."/>
            <person name="Schmutz J."/>
            <person name="Rensing S.A."/>
        </authorList>
    </citation>
    <scope>NUCLEOTIDE SEQUENCE [LARGE SCALE GENOMIC DNA]</scope>
    <source>
        <strain evidence="3 4">cv. Gransden 2004</strain>
    </source>
</reference>
<dbReference type="RefSeq" id="XP_024379888.1">
    <property type="nucleotide sequence ID" value="XM_024524120.2"/>
</dbReference>
<gene>
    <name evidence="3" type="primary">LOC112284374</name>
    <name evidence="2" type="ORF">PHYPA_010044</name>
</gene>
<evidence type="ECO:0000256" key="1">
    <source>
        <dbReference type="SAM" id="SignalP"/>
    </source>
</evidence>
<dbReference type="EMBL" id="ABEU02000007">
    <property type="protein sequence ID" value="PNR50858.1"/>
    <property type="molecule type" value="Genomic_DNA"/>
</dbReference>
<dbReference type="Gramene" id="Pp3c7_6750V3.2">
    <property type="protein sequence ID" value="Pp3c7_6750V3.2"/>
    <property type="gene ID" value="Pp3c7_6750"/>
</dbReference>
<feature type="chain" id="PRO_5044576414" description="Desiccation-related protein PCC13-62" evidence="1">
    <location>
        <begin position="26"/>
        <end position="330"/>
    </location>
</feature>
<dbReference type="AlphaFoldDB" id="A0A2K1KAQ3"/>
<keyword evidence="4" id="KW-1185">Reference proteome</keyword>
<keyword evidence="1" id="KW-0732">Signal</keyword>
<dbReference type="Proteomes" id="UP000006727">
    <property type="component" value="Chromosome 7"/>
</dbReference>
<dbReference type="STRING" id="3218.A0A2K1KAQ3"/>
<dbReference type="GeneID" id="112284374"/>
<dbReference type="Pfam" id="PF13668">
    <property type="entry name" value="Ferritin_2"/>
    <property type="match status" value="1"/>
</dbReference>
<dbReference type="PaxDb" id="3218-PP1S42_233V6.1"/>
<reference evidence="3" key="3">
    <citation type="submission" date="2020-12" db="UniProtKB">
        <authorList>
            <consortium name="EnsemblPlants"/>
        </authorList>
    </citation>
    <scope>IDENTIFICATION</scope>
</reference>
<dbReference type="OrthoDB" id="1001765at2759"/>
<dbReference type="EnsemblPlants" id="Pp3c7_6750V3.2">
    <property type="protein sequence ID" value="Pp3c7_6750V3.2"/>
    <property type="gene ID" value="Pp3c7_6750"/>
</dbReference>
<accession>A0A2K1KAQ3</accession>
<dbReference type="InterPro" id="IPR052965">
    <property type="entry name" value="Pigment-catalase-like"/>
</dbReference>
<dbReference type="OMA" id="MDKEWAR"/>
<dbReference type="EnsemblPlants" id="Pp3c7_6750V3.1">
    <property type="protein sequence ID" value="Pp3c7_6750V3.1"/>
    <property type="gene ID" value="Pp3c7_6750"/>
</dbReference>
<dbReference type="PANTHER" id="PTHR31694">
    <property type="entry name" value="DESICCATION-LIKE PROTEIN"/>
    <property type="match status" value="1"/>
</dbReference>
<evidence type="ECO:0000313" key="4">
    <source>
        <dbReference type="Proteomes" id="UP000006727"/>
    </source>
</evidence>
<dbReference type="Gramene" id="Pp3c7_6750V3.1">
    <property type="protein sequence ID" value="Pp3c7_6750V3.1"/>
    <property type="gene ID" value="Pp3c7_6750"/>
</dbReference>
<dbReference type="PANTHER" id="PTHR31694:SF26">
    <property type="entry name" value="OS05G0151100 PROTEIN"/>
    <property type="match status" value="1"/>
</dbReference>
<feature type="signal peptide" evidence="1">
    <location>
        <begin position="1"/>
        <end position="25"/>
    </location>
</feature>
<name>A0A2K1KAQ3_PHYPA</name>
<evidence type="ECO:0000313" key="3">
    <source>
        <dbReference type="EnsemblPlants" id="Pp3c7_6750V3.1"/>
    </source>
</evidence>
<reference evidence="2 4" key="1">
    <citation type="journal article" date="2008" name="Science">
        <title>The Physcomitrella genome reveals evolutionary insights into the conquest of land by plants.</title>
        <authorList>
            <person name="Rensing S."/>
            <person name="Lang D."/>
            <person name="Zimmer A."/>
            <person name="Terry A."/>
            <person name="Salamov A."/>
            <person name="Shapiro H."/>
            <person name="Nishiyama T."/>
            <person name="Perroud P.-F."/>
            <person name="Lindquist E."/>
            <person name="Kamisugi Y."/>
            <person name="Tanahashi T."/>
            <person name="Sakakibara K."/>
            <person name="Fujita T."/>
            <person name="Oishi K."/>
            <person name="Shin-I T."/>
            <person name="Kuroki Y."/>
            <person name="Toyoda A."/>
            <person name="Suzuki Y."/>
            <person name="Hashimoto A."/>
            <person name="Yamaguchi K."/>
            <person name="Sugano A."/>
            <person name="Kohara Y."/>
            <person name="Fujiyama A."/>
            <person name="Anterola A."/>
            <person name="Aoki S."/>
            <person name="Ashton N."/>
            <person name="Barbazuk W.B."/>
            <person name="Barker E."/>
            <person name="Bennetzen J."/>
            <person name="Bezanilla M."/>
            <person name="Blankenship R."/>
            <person name="Cho S.H."/>
            <person name="Dutcher S."/>
            <person name="Estelle M."/>
            <person name="Fawcett J.A."/>
            <person name="Gundlach H."/>
            <person name="Hanada K."/>
            <person name="Heyl A."/>
            <person name="Hicks K.A."/>
            <person name="Hugh J."/>
            <person name="Lohr M."/>
            <person name="Mayer K."/>
            <person name="Melkozernov A."/>
            <person name="Murata T."/>
            <person name="Nelson D."/>
            <person name="Pils B."/>
            <person name="Prigge M."/>
            <person name="Reiss B."/>
            <person name="Renner T."/>
            <person name="Rombauts S."/>
            <person name="Rushton P."/>
            <person name="Sanderfoot A."/>
            <person name="Schween G."/>
            <person name="Shiu S.-H."/>
            <person name="Stueber K."/>
            <person name="Theodoulou F.L."/>
            <person name="Tu H."/>
            <person name="Van de Peer Y."/>
            <person name="Verrier P.J."/>
            <person name="Waters E."/>
            <person name="Wood A."/>
            <person name="Yang L."/>
            <person name="Cove D."/>
            <person name="Cuming A."/>
            <person name="Hasebe M."/>
            <person name="Lucas S."/>
            <person name="Mishler D.B."/>
            <person name="Reski R."/>
            <person name="Grigoriev I."/>
            <person name="Quatrano R.S."/>
            <person name="Boore J.L."/>
        </authorList>
    </citation>
    <scope>NUCLEOTIDE SEQUENCE [LARGE SCALE GENOMIC DNA]</scope>
    <source>
        <strain evidence="3 4">cv. Gransden 2004</strain>
    </source>
</reference>
<evidence type="ECO:0000313" key="2">
    <source>
        <dbReference type="EMBL" id="PNR50858.1"/>
    </source>
</evidence>